<reference evidence="2" key="1">
    <citation type="journal article" date="2016" name="Proc. Natl. Acad. Sci. U.S.A.">
        <title>Lipid metabolic changes in an early divergent fungus govern the establishment of a mutualistic symbiosis with endobacteria.</title>
        <authorList>
            <person name="Lastovetsky O.A."/>
            <person name="Gaspar M.L."/>
            <person name="Mondo S.J."/>
            <person name="LaButti K.M."/>
            <person name="Sandor L."/>
            <person name="Grigoriev I.V."/>
            <person name="Henry S.A."/>
            <person name="Pawlowska T.E."/>
        </authorList>
    </citation>
    <scope>NUCLEOTIDE SEQUENCE [LARGE SCALE GENOMIC DNA]</scope>
    <source>
        <strain evidence="2">ATCC 52814</strain>
    </source>
</reference>
<evidence type="ECO:0000256" key="1">
    <source>
        <dbReference type="SAM" id="SignalP"/>
    </source>
</evidence>
<feature type="chain" id="PRO_5012597410" description="Invertebrate defensins family profile domain-containing protein" evidence="1">
    <location>
        <begin position="21"/>
        <end position="67"/>
    </location>
</feature>
<dbReference type="OrthoDB" id="2271042at2759"/>
<organism evidence="2">
    <name type="scientific">Rhizopus microsporus var. microsporus</name>
    <dbReference type="NCBI Taxonomy" id="86635"/>
    <lineage>
        <taxon>Eukaryota</taxon>
        <taxon>Fungi</taxon>
        <taxon>Fungi incertae sedis</taxon>
        <taxon>Mucoromycota</taxon>
        <taxon>Mucoromycotina</taxon>
        <taxon>Mucoromycetes</taxon>
        <taxon>Mucorales</taxon>
        <taxon>Mucorineae</taxon>
        <taxon>Rhizopodaceae</taxon>
        <taxon>Rhizopus</taxon>
    </lineage>
</organism>
<dbReference type="EMBL" id="KV921876">
    <property type="protein sequence ID" value="ORE09387.1"/>
    <property type="molecule type" value="Genomic_DNA"/>
</dbReference>
<dbReference type="VEuPathDB" id="FungiDB:BCV72DRAFT_270291"/>
<gene>
    <name evidence="2" type="ORF">BCV72DRAFT_270291</name>
</gene>
<keyword evidence="1" id="KW-0732">Signal</keyword>
<sequence>MSLTLYLALLFVAMIMVTSAAPSNKACHRLVEPHANAVCKSHCDNAGYLLGECGRDGICLCRTKYKK</sequence>
<accession>A0A1X0RBG7</accession>
<proteinExistence type="predicted"/>
<feature type="signal peptide" evidence="1">
    <location>
        <begin position="1"/>
        <end position="20"/>
    </location>
</feature>
<evidence type="ECO:0008006" key="3">
    <source>
        <dbReference type="Google" id="ProtNLM"/>
    </source>
</evidence>
<dbReference type="AlphaFoldDB" id="A0A1X0RBG7"/>
<name>A0A1X0RBG7_RHIZD</name>
<dbReference type="Proteomes" id="UP000242414">
    <property type="component" value="Unassembled WGS sequence"/>
</dbReference>
<protein>
    <recommendedName>
        <fullName evidence="3">Invertebrate defensins family profile domain-containing protein</fullName>
    </recommendedName>
</protein>
<evidence type="ECO:0000313" key="2">
    <source>
        <dbReference type="EMBL" id="ORE09387.1"/>
    </source>
</evidence>